<dbReference type="PANTHER" id="PTHR42827:SF1">
    <property type="entry name" value="IRON-SULFUR CLUSTER-BINDING PROTEIN"/>
    <property type="match status" value="1"/>
</dbReference>
<sequence length="393" mass="44178">MGYYREVEQGASRYVVGKIEPFDQKNEMFKRPLWDPRVADIGKRFYQDPVMPRDKPGRRLKDQSLVNASWRLDQEFAHGAMGMGIGRVGLYGWNWGGKCIFPNVPAGLRTTETDPASMTRDIKRAATFLGASLVGICELDRRWLYSHAYRVTPTGGGIVENNIPNEFRYAIAIAIEMDYEAIRCSPAFPAGAAAGLGYSRMAFVAGMLAQYIRGLGYQAIPTGNDTALSIPIAIDAGFGEIARNGLLVTPWFGPRVRLAKVLTDLPLVPDKPIEFGVRDFCRICNKCVKNCPSHSIQSGEPSEKTFNISNREGVGTWLVNAETCLDFWTKNGGDCANCIRTCPFNKPRDSRLHEVVRWGVFNTHWLNKLFLWGDDFFGYGKRGNSNRFWEYRD</sequence>
<evidence type="ECO:0000256" key="1">
    <source>
        <dbReference type="ARBA" id="ARBA00004196"/>
    </source>
</evidence>
<keyword evidence="4" id="KW-0408">Iron</keyword>
<evidence type="ECO:0000256" key="5">
    <source>
        <dbReference type="ARBA" id="ARBA00023014"/>
    </source>
</evidence>
<keyword evidence="5" id="KW-0411">Iron-sulfur</keyword>
<dbReference type="PROSITE" id="PS51379">
    <property type="entry name" value="4FE4S_FER_2"/>
    <property type="match status" value="1"/>
</dbReference>
<reference evidence="8" key="1">
    <citation type="submission" date="2019-02" db="EMBL/GenBank/DDBJ databases">
        <authorList>
            <person name="Gruber-Vodicka R. H."/>
            <person name="Seah K. B. B."/>
        </authorList>
    </citation>
    <scope>NUCLEOTIDE SEQUENCE</scope>
    <source>
        <strain evidence="8">BECK_BZ106</strain>
    </source>
</reference>
<proteinExistence type="predicted"/>
<name>A0A450SDJ3_9GAMM</name>
<evidence type="ECO:0000256" key="4">
    <source>
        <dbReference type="ARBA" id="ARBA00023004"/>
    </source>
</evidence>
<dbReference type="GO" id="GO:0051536">
    <property type="term" value="F:iron-sulfur cluster binding"/>
    <property type="evidence" value="ECO:0007669"/>
    <property type="project" value="UniProtKB-KW"/>
</dbReference>
<dbReference type="InterPro" id="IPR012832">
    <property type="entry name" value="RDH"/>
</dbReference>
<keyword evidence="2" id="KW-0479">Metal-binding</keyword>
<organism evidence="8">
    <name type="scientific">Candidatus Kentrum sp. FW</name>
    <dbReference type="NCBI Taxonomy" id="2126338"/>
    <lineage>
        <taxon>Bacteria</taxon>
        <taxon>Pseudomonadati</taxon>
        <taxon>Pseudomonadota</taxon>
        <taxon>Gammaproteobacteria</taxon>
        <taxon>Candidatus Kentrum</taxon>
    </lineage>
</organism>
<dbReference type="InterPro" id="IPR017896">
    <property type="entry name" value="4Fe4S_Fe-S-bd"/>
</dbReference>
<dbReference type="GO" id="GO:0030313">
    <property type="term" value="C:cell envelope"/>
    <property type="evidence" value="ECO:0007669"/>
    <property type="project" value="UniProtKB-SubCell"/>
</dbReference>
<dbReference type="NCBIfam" id="TIGR02486">
    <property type="entry name" value="RDH"/>
    <property type="match status" value="1"/>
</dbReference>
<evidence type="ECO:0000256" key="2">
    <source>
        <dbReference type="ARBA" id="ARBA00022723"/>
    </source>
</evidence>
<dbReference type="AlphaFoldDB" id="A0A450SDJ3"/>
<evidence type="ECO:0000313" key="8">
    <source>
        <dbReference type="EMBL" id="VFJ50536.1"/>
    </source>
</evidence>
<feature type="domain" description="4Fe-4S ferredoxin-type" evidence="7">
    <location>
        <begin position="271"/>
        <end position="301"/>
    </location>
</feature>
<dbReference type="EMBL" id="CAADFD010000007">
    <property type="protein sequence ID" value="VFJ50536.1"/>
    <property type="molecule type" value="Genomic_DNA"/>
</dbReference>
<comment type="subcellular location">
    <subcellularLocation>
        <location evidence="1">Cell envelope</location>
    </subcellularLocation>
</comment>
<keyword evidence="3" id="KW-0732">Signal</keyword>
<dbReference type="GO" id="GO:0046872">
    <property type="term" value="F:metal ion binding"/>
    <property type="evidence" value="ECO:0007669"/>
    <property type="project" value="UniProtKB-KW"/>
</dbReference>
<accession>A0A450SDJ3</accession>
<keyword evidence="6" id="KW-0472">Membrane</keyword>
<gene>
    <name evidence="8" type="ORF">BECKFW1821B_GA0114236_100720</name>
</gene>
<evidence type="ECO:0000256" key="6">
    <source>
        <dbReference type="ARBA" id="ARBA00023136"/>
    </source>
</evidence>
<dbReference type="Pfam" id="PF12838">
    <property type="entry name" value="Fer4_7"/>
    <property type="match status" value="1"/>
</dbReference>
<dbReference type="PANTHER" id="PTHR42827">
    <property type="entry name" value="IRON-SULFUR CLUSTER-BINDING PROTEIN-RELATED"/>
    <property type="match status" value="1"/>
</dbReference>
<protein>
    <submittedName>
        <fullName evidence="8">Reductive dehalogenase</fullName>
    </submittedName>
</protein>
<dbReference type="Gene3D" id="3.30.70.20">
    <property type="match status" value="1"/>
</dbReference>
<evidence type="ECO:0000256" key="3">
    <source>
        <dbReference type="ARBA" id="ARBA00022729"/>
    </source>
</evidence>
<evidence type="ECO:0000259" key="7">
    <source>
        <dbReference type="PROSITE" id="PS51379"/>
    </source>
</evidence>
<dbReference type="SUPFAM" id="SSF54862">
    <property type="entry name" value="4Fe-4S ferredoxins"/>
    <property type="match status" value="1"/>
</dbReference>